<feature type="transmembrane region" description="Helical" evidence="14">
    <location>
        <begin position="83"/>
        <end position="105"/>
    </location>
</feature>
<keyword evidence="5 14" id="KW-1003">Cell membrane</keyword>
<sequence length="268" mass="29196">MFNEIFRGLVLGLLQGITEFFPVSSSGHLILVPRLFGWDDQGLAFDTVLHLGTLTALVWVFWKDIVDSLKGTFVQRDKASARLVLMVILAAIPGVVFGGLFGRAIESFTRGPLFVALGLFFWGFVLFAADRYAQSRKHGIRELSDMRWIQVIVVGFAQAIALFPGTSRSGITISAGLFGGLQRELAVRFSFLVSIPTVAAAGAYGAYQLAQTGTTSFGMTELIVGFVTAAASGVWAIRFLLSYVSKKNFNVFVLYRIVLAVVVLAIVR</sequence>
<comment type="catalytic activity">
    <reaction evidence="13 14">
        <text>di-trans,octa-cis-undecaprenyl diphosphate + H2O = di-trans,octa-cis-undecaprenyl phosphate + phosphate + H(+)</text>
        <dbReference type="Rhea" id="RHEA:28094"/>
        <dbReference type="ChEBI" id="CHEBI:15377"/>
        <dbReference type="ChEBI" id="CHEBI:15378"/>
        <dbReference type="ChEBI" id="CHEBI:43474"/>
        <dbReference type="ChEBI" id="CHEBI:58405"/>
        <dbReference type="ChEBI" id="CHEBI:60392"/>
        <dbReference type="EC" id="3.6.1.27"/>
    </reaction>
</comment>
<comment type="miscellaneous">
    <text evidence="14">Bacitracin is thought to be involved in the inhibition of peptidoglycan synthesis by sequestering undecaprenyl diphosphate, thereby reducing the pool of lipid carrier available.</text>
</comment>
<evidence type="ECO:0000256" key="8">
    <source>
        <dbReference type="ARBA" id="ARBA00022989"/>
    </source>
</evidence>
<keyword evidence="7 14" id="KW-0378">Hydrolase</keyword>
<evidence type="ECO:0000256" key="10">
    <source>
        <dbReference type="ARBA" id="ARBA00023251"/>
    </source>
</evidence>
<dbReference type="GO" id="GO:0005886">
    <property type="term" value="C:plasma membrane"/>
    <property type="evidence" value="ECO:0007669"/>
    <property type="project" value="UniProtKB-SubCell"/>
</dbReference>
<dbReference type="GO" id="GO:0071555">
    <property type="term" value="P:cell wall organization"/>
    <property type="evidence" value="ECO:0007669"/>
    <property type="project" value="UniProtKB-KW"/>
</dbReference>
<dbReference type="InterPro" id="IPR003824">
    <property type="entry name" value="UppP"/>
</dbReference>
<keyword evidence="14" id="KW-0573">Peptidoglycan synthesis</keyword>
<dbReference type="NCBIfam" id="TIGR00753">
    <property type="entry name" value="undec_PP_bacA"/>
    <property type="match status" value="1"/>
</dbReference>
<keyword evidence="14" id="KW-0961">Cell wall biogenesis/degradation</keyword>
<reference evidence="15" key="1">
    <citation type="submission" date="2020-05" db="EMBL/GenBank/DDBJ databases">
        <title>High-Quality Genomes of Partial-Nitritation/Anammox System by Hierarchical Clustering Based Hybrid Assembly.</title>
        <authorList>
            <person name="Liu L."/>
            <person name="Wang Y."/>
            <person name="Che Y."/>
            <person name="Chen Y."/>
            <person name="Xia Y."/>
            <person name="Luo R."/>
            <person name="Cheng S.H."/>
            <person name="Zheng C."/>
            <person name="Zhang T."/>
        </authorList>
    </citation>
    <scope>NUCLEOTIDE SEQUENCE</scope>
    <source>
        <strain evidence="15">H1_PAT1</strain>
    </source>
</reference>
<evidence type="ECO:0000256" key="12">
    <source>
        <dbReference type="ARBA" id="ARBA00032932"/>
    </source>
</evidence>
<evidence type="ECO:0000256" key="5">
    <source>
        <dbReference type="ARBA" id="ARBA00022475"/>
    </source>
</evidence>
<dbReference type="GO" id="GO:0008360">
    <property type="term" value="P:regulation of cell shape"/>
    <property type="evidence" value="ECO:0007669"/>
    <property type="project" value="UniProtKB-KW"/>
</dbReference>
<dbReference type="EMBL" id="JABTTY010000001">
    <property type="protein sequence ID" value="MBE7525630.1"/>
    <property type="molecule type" value="Genomic_DNA"/>
</dbReference>
<keyword evidence="10 14" id="KW-0046">Antibiotic resistance</keyword>
<evidence type="ECO:0000256" key="9">
    <source>
        <dbReference type="ARBA" id="ARBA00023136"/>
    </source>
</evidence>
<dbReference type="AlphaFoldDB" id="A0A928TVF8"/>
<organism evidence="15 16">
    <name type="scientific">candidate division WWE3 bacterium</name>
    <dbReference type="NCBI Taxonomy" id="2053526"/>
    <lineage>
        <taxon>Bacteria</taxon>
        <taxon>Katanobacteria</taxon>
    </lineage>
</organism>
<comment type="subcellular location">
    <subcellularLocation>
        <location evidence="1 14">Cell membrane</location>
        <topology evidence="1 14">Multi-pass membrane protein</topology>
    </subcellularLocation>
</comment>
<dbReference type="HAMAP" id="MF_01006">
    <property type="entry name" value="Undec_diphosphatase"/>
    <property type="match status" value="1"/>
</dbReference>
<evidence type="ECO:0000313" key="15">
    <source>
        <dbReference type="EMBL" id="MBE7525630.1"/>
    </source>
</evidence>
<keyword evidence="8 14" id="KW-1133">Transmembrane helix</keyword>
<evidence type="ECO:0000256" key="1">
    <source>
        <dbReference type="ARBA" id="ARBA00004651"/>
    </source>
</evidence>
<dbReference type="Pfam" id="PF02673">
    <property type="entry name" value="BacA"/>
    <property type="match status" value="1"/>
</dbReference>
<gene>
    <name evidence="14 15" type="primary">uppP</name>
    <name evidence="15" type="ORF">HS096_04575</name>
</gene>
<evidence type="ECO:0000256" key="4">
    <source>
        <dbReference type="ARBA" id="ARBA00021581"/>
    </source>
</evidence>
<dbReference type="GO" id="GO:0046677">
    <property type="term" value="P:response to antibiotic"/>
    <property type="evidence" value="ECO:0007669"/>
    <property type="project" value="UniProtKB-UniRule"/>
</dbReference>
<evidence type="ECO:0000256" key="6">
    <source>
        <dbReference type="ARBA" id="ARBA00022692"/>
    </source>
</evidence>
<feature type="transmembrane region" description="Helical" evidence="14">
    <location>
        <begin position="249"/>
        <end position="267"/>
    </location>
</feature>
<protein>
    <recommendedName>
        <fullName evidence="4 14">Undecaprenyl-diphosphatase</fullName>
        <ecNumber evidence="3 14">3.6.1.27</ecNumber>
    </recommendedName>
    <alternativeName>
        <fullName evidence="12 14">Bacitracin resistance protein</fullName>
    </alternativeName>
    <alternativeName>
        <fullName evidence="11 14">Undecaprenyl pyrophosphate phosphatase</fullName>
    </alternativeName>
</protein>
<evidence type="ECO:0000256" key="13">
    <source>
        <dbReference type="ARBA" id="ARBA00047594"/>
    </source>
</evidence>
<dbReference type="Proteomes" id="UP000710385">
    <property type="component" value="Unassembled WGS sequence"/>
</dbReference>
<feature type="transmembrane region" description="Helical" evidence="14">
    <location>
        <begin position="42"/>
        <end position="62"/>
    </location>
</feature>
<accession>A0A928TVF8</accession>
<comment type="similarity">
    <text evidence="2 14">Belongs to the UppP family.</text>
</comment>
<keyword evidence="6 14" id="KW-0812">Transmembrane</keyword>
<feature type="transmembrane region" description="Helical" evidence="14">
    <location>
        <begin position="111"/>
        <end position="128"/>
    </location>
</feature>
<dbReference type="PANTHER" id="PTHR30622">
    <property type="entry name" value="UNDECAPRENYL-DIPHOSPHATASE"/>
    <property type="match status" value="1"/>
</dbReference>
<name>A0A928TVF8_UNCKA</name>
<dbReference type="PANTHER" id="PTHR30622:SF4">
    <property type="entry name" value="UNDECAPRENYL-DIPHOSPHATASE"/>
    <property type="match status" value="1"/>
</dbReference>
<evidence type="ECO:0000256" key="7">
    <source>
        <dbReference type="ARBA" id="ARBA00022801"/>
    </source>
</evidence>
<dbReference type="EC" id="3.6.1.27" evidence="3 14"/>
<evidence type="ECO:0000256" key="3">
    <source>
        <dbReference type="ARBA" id="ARBA00012374"/>
    </source>
</evidence>
<comment type="function">
    <text evidence="14">Catalyzes the dephosphorylation of undecaprenyl diphosphate (UPP). Confers resistance to bacitracin.</text>
</comment>
<proteinExistence type="inferred from homology"/>
<evidence type="ECO:0000313" key="16">
    <source>
        <dbReference type="Proteomes" id="UP000710385"/>
    </source>
</evidence>
<evidence type="ECO:0000256" key="2">
    <source>
        <dbReference type="ARBA" id="ARBA00010621"/>
    </source>
</evidence>
<evidence type="ECO:0000256" key="14">
    <source>
        <dbReference type="HAMAP-Rule" id="MF_01006"/>
    </source>
</evidence>
<evidence type="ECO:0000256" key="11">
    <source>
        <dbReference type="ARBA" id="ARBA00032707"/>
    </source>
</evidence>
<comment type="caution">
    <text evidence="15">The sequence shown here is derived from an EMBL/GenBank/DDBJ whole genome shotgun (WGS) entry which is preliminary data.</text>
</comment>
<keyword evidence="9 14" id="KW-0472">Membrane</keyword>
<dbReference type="GO" id="GO:0009252">
    <property type="term" value="P:peptidoglycan biosynthetic process"/>
    <property type="evidence" value="ECO:0007669"/>
    <property type="project" value="UniProtKB-KW"/>
</dbReference>
<dbReference type="GO" id="GO:0050380">
    <property type="term" value="F:undecaprenyl-diphosphatase activity"/>
    <property type="evidence" value="ECO:0007669"/>
    <property type="project" value="UniProtKB-UniRule"/>
</dbReference>
<feature type="transmembrane region" description="Helical" evidence="14">
    <location>
        <begin position="219"/>
        <end position="237"/>
    </location>
</feature>
<feature type="transmembrane region" description="Helical" evidence="14">
    <location>
        <begin position="185"/>
        <end position="207"/>
    </location>
</feature>
<keyword evidence="14" id="KW-0133">Cell shape</keyword>